<dbReference type="AlphaFoldDB" id="A0A6A5WF23"/>
<feature type="region of interest" description="Disordered" evidence="1">
    <location>
        <begin position="159"/>
        <end position="196"/>
    </location>
</feature>
<name>A0A6A5WF23_9PLEO</name>
<evidence type="ECO:0000313" key="3">
    <source>
        <dbReference type="Proteomes" id="UP000799779"/>
    </source>
</evidence>
<reference evidence="2" key="1">
    <citation type="journal article" date="2020" name="Stud. Mycol.">
        <title>101 Dothideomycetes genomes: a test case for predicting lifestyles and emergence of pathogens.</title>
        <authorList>
            <person name="Haridas S."/>
            <person name="Albert R."/>
            <person name="Binder M."/>
            <person name="Bloem J."/>
            <person name="Labutti K."/>
            <person name="Salamov A."/>
            <person name="Andreopoulos B."/>
            <person name="Baker S."/>
            <person name="Barry K."/>
            <person name="Bills G."/>
            <person name="Bluhm B."/>
            <person name="Cannon C."/>
            <person name="Castanera R."/>
            <person name="Culley D."/>
            <person name="Daum C."/>
            <person name="Ezra D."/>
            <person name="Gonzalez J."/>
            <person name="Henrissat B."/>
            <person name="Kuo A."/>
            <person name="Liang C."/>
            <person name="Lipzen A."/>
            <person name="Lutzoni F."/>
            <person name="Magnuson J."/>
            <person name="Mondo S."/>
            <person name="Nolan M."/>
            <person name="Ohm R."/>
            <person name="Pangilinan J."/>
            <person name="Park H.-J."/>
            <person name="Ramirez L."/>
            <person name="Alfaro M."/>
            <person name="Sun H."/>
            <person name="Tritt A."/>
            <person name="Yoshinaga Y."/>
            <person name="Zwiers L.-H."/>
            <person name="Turgeon B."/>
            <person name="Goodwin S."/>
            <person name="Spatafora J."/>
            <person name="Crous P."/>
            <person name="Grigoriev I."/>
        </authorList>
    </citation>
    <scope>NUCLEOTIDE SEQUENCE</scope>
    <source>
        <strain evidence="2">CBS 123094</strain>
    </source>
</reference>
<protein>
    <submittedName>
        <fullName evidence="2">Uncharacterized protein</fullName>
    </submittedName>
</protein>
<evidence type="ECO:0000313" key="2">
    <source>
        <dbReference type="EMBL" id="KAF2000503.1"/>
    </source>
</evidence>
<feature type="compositionally biased region" description="Basic and acidic residues" evidence="1">
    <location>
        <begin position="159"/>
        <end position="172"/>
    </location>
</feature>
<accession>A0A6A5WF23</accession>
<feature type="compositionally biased region" description="Basic and acidic residues" evidence="1">
    <location>
        <begin position="181"/>
        <end position="196"/>
    </location>
</feature>
<evidence type="ECO:0000256" key="1">
    <source>
        <dbReference type="SAM" id="MobiDB-lite"/>
    </source>
</evidence>
<proteinExistence type="predicted"/>
<gene>
    <name evidence="2" type="ORF">P154DRAFT_563248</name>
</gene>
<organism evidence="2 3">
    <name type="scientific">Amniculicola lignicola CBS 123094</name>
    <dbReference type="NCBI Taxonomy" id="1392246"/>
    <lineage>
        <taxon>Eukaryota</taxon>
        <taxon>Fungi</taxon>
        <taxon>Dikarya</taxon>
        <taxon>Ascomycota</taxon>
        <taxon>Pezizomycotina</taxon>
        <taxon>Dothideomycetes</taxon>
        <taxon>Pleosporomycetidae</taxon>
        <taxon>Pleosporales</taxon>
        <taxon>Amniculicolaceae</taxon>
        <taxon>Amniculicola</taxon>
    </lineage>
</organism>
<sequence length="196" mass="22555">MMKHPNICDLSTIQVIVQVVQQPAVLKPVVHFLHYRKIQVSSVPLFVHVYDIQREHVAEIVAALHQVLLPIRESDIVKYMIYFWPRYEIRGHGYTPEWMSLCGIPNNSFASRLLFEFIHCAKDVSTTMNGQLQAQSEFTASEFFAGKVTTVHKINKWDKKREVGDGAEDERGATNQPAPPDLERRPTTNTDRHMSR</sequence>
<dbReference type="EMBL" id="ML977588">
    <property type="protein sequence ID" value="KAF2000503.1"/>
    <property type="molecule type" value="Genomic_DNA"/>
</dbReference>
<keyword evidence="3" id="KW-1185">Reference proteome</keyword>
<dbReference type="Proteomes" id="UP000799779">
    <property type="component" value="Unassembled WGS sequence"/>
</dbReference>